<keyword evidence="3" id="KW-1185">Reference proteome</keyword>
<feature type="region of interest" description="Disordered" evidence="1">
    <location>
        <begin position="328"/>
        <end position="370"/>
    </location>
</feature>
<evidence type="ECO:0000313" key="3">
    <source>
        <dbReference type="Proteomes" id="UP001159363"/>
    </source>
</evidence>
<protein>
    <submittedName>
        <fullName evidence="2">Uncharacterized protein</fullName>
    </submittedName>
</protein>
<evidence type="ECO:0000256" key="1">
    <source>
        <dbReference type="SAM" id="MobiDB-lite"/>
    </source>
</evidence>
<sequence length="370" mass="40719">MAGFPAATGIWPYHENVFDDSEFVLCEVTESPNPHLMNSSHSSVPQLSSSQIDMHETSGISEENQLPNVLNNSDFSPEIVRPRAKTNISNENFSFNSKNRRKCKTAILTRTPEKNDLEEEQKKTKKTPQVNQMTNILVLIVWITLRTVVPMNNVFLVMDGIMYFAPKANCVMNVKTASPNGMIRKACFHYNSRRIYDIICMRPRVLVFDSLANKRAARHGLQVAGQTNAGRPRARAHTHTHTHTHLAPVHWGLPRKKSVRERGGVGEVGQVGNTASFPSRSAHDVLPLGTASCLACTSRPFAANSIFKYASLAITGAAAARRLECNVRGETGDPREDPPTSGILRHDSTSENPGTTPPGCELGSPRWAAS</sequence>
<reference evidence="2 3" key="1">
    <citation type="submission" date="2023-02" db="EMBL/GenBank/DDBJ databases">
        <title>LHISI_Scaffold_Assembly.</title>
        <authorList>
            <person name="Stuart O.P."/>
            <person name="Cleave R."/>
            <person name="Magrath M.J.L."/>
            <person name="Mikheyev A.S."/>
        </authorList>
    </citation>
    <scope>NUCLEOTIDE SEQUENCE [LARGE SCALE GENOMIC DNA]</scope>
    <source>
        <strain evidence="2">Daus_M_001</strain>
        <tissue evidence="2">Leg muscle</tissue>
    </source>
</reference>
<proteinExistence type="predicted"/>
<name>A0ABQ9HTL0_9NEOP</name>
<feature type="compositionally biased region" description="Basic and acidic residues" evidence="1">
    <location>
        <begin position="328"/>
        <end position="349"/>
    </location>
</feature>
<comment type="caution">
    <text evidence="2">The sequence shown here is derived from an EMBL/GenBank/DDBJ whole genome shotgun (WGS) entry which is preliminary data.</text>
</comment>
<accession>A0ABQ9HTL0</accession>
<dbReference type="EMBL" id="JARBHB010000004">
    <property type="protein sequence ID" value="KAJ8887440.1"/>
    <property type="molecule type" value="Genomic_DNA"/>
</dbReference>
<evidence type="ECO:0000313" key="2">
    <source>
        <dbReference type="EMBL" id="KAJ8887440.1"/>
    </source>
</evidence>
<dbReference type="Proteomes" id="UP001159363">
    <property type="component" value="Chromosome X"/>
</dbReference>
<gene>
    <name evidence="2" type="ORF">PR048_013655</name>
</gene>
<organism evidence="2 3">
    <name type="scientific">Dryococelus australis</name>
    <dbReference type="NCBI Taxonomy" id="614101"/>
    <lineage>
        <taxon>Eukaryota</taxon>
        <taxon>Metazoa</taxon>
        <taxon>Ecdysozoa</taxon>
        <taxon>Arthropoda</taxon>
        <taxon>Hexapoda</taxon>
        <taxon>Insecta</taxon>
        <taxon>Pterygota</taxon>
        <taxon>Neoptera</taxon>
        <taxon>Polyneoptera</taxon>
        <taxon>Phasmatodea</taxon>
        <taxon>Verophasmatodea</taxon>
        <taxon>Anareolatae</taxon>
        <taxon>Phasmatidae</taxon>
        <taxon>Eurycanthinae</taxon>
        <taxon>Dryococelus</taxon>
    </lineage>
</organism>